<organism evidence="8 9">
    <name type="scientific">Flagellimonas algicola</name>
    <dbReference type="NCBI Taxonomy" id="2583815"/>
    <lineage>
        <taxon>Bacteria</taxon>
        <taxon>Pseudomonadati</taxon>
        <taxon>Bacteroidota</taxon>
        <taxon>Flavobacteriia</taxon>
        <taxon>Flavobacteriales</taxon>
        <taxon>Flavobacteriaceae</taxon>
        <taxon>Flagellimonas</taxon>
    </lineage>
</organism>
<dbReference type="InterPro" id="IPR046357">
    <property type="entry name" value="PPIase_dom_sf"/>
</dbReference>
<reference evidence="8 9" key="1">
    <citation type="submission" date="2019-05" db="EMBL/GenBank/DDBJ databases">
        <title>Flagellimonas sp. AsT0115, sp. nov., isolated from a marine red algae, Asparagopsis taxiformis.</title>
        <authorList>
            <person name="Kim J."/>
            <person name="Jeong S.E."/>
            <person name="Jeon C.O."/>
        </authorList>
    </citation>
    <scope>NUCLEOTIDE SEQUENCE [LARGE SCALE GENOMIC DNA]</scope>
    <source>
        <strain evidence="8 9">AsT0115</strain>
    </source>
</reference>
<dbReference type="InterPro" id="IPR001179">
    <property type="entry name" value="PPIase_FKBP_dom"/>
</dbReference>
<evidence type="ECO:0000256" key="3">
    <source>
        <dbReference type="ARBA" id="ARBA00023110"/>
    </source>
</evidence>
<protein>
    <recommendedName>
        <fullName evidence="2 4">peptidylprolyl isomerase</fullName>
        <ecNumber evidence="2 4">5.2.1.8</ecNumber>
    </recommendedName>
</protein>
<name>A0ABY2WHB2_9FLAO</name>
<evidence type="ECO:0000256" key="1">
    <source>
        <dbReference type="ARBA" id="ARBA00000971"/>
    </source>
</evidence>
<evidence type="ECO:0000256" key="2">
    <source>
        <dbReference type="ARBA" id="ARBA00013194"/>
    </source>
</evidence>
<accession>A0ABY2WHB2</accession>
<evidence type="ECO:0000313" key="9">
    <source>
        <dbReference type="Proteomes" id="UP000751614"/>
    </source>
</evidence>
<feature type="chain" id="PRO_5047508028" description="peptidylprolyl isomerase" evidence="6">
    <location>
        <begin position="22"/>
        <end position="332"/>
    </location>
</feature>
<dbReference type="SUPFAM" id="SSF54534">
    <property type="entry name" value="FKBP-like"/>
    <property type="match status" value="1"/>
</dbReference>
<sequence length="332" mass="36827">MKHGFLVFLFALVLFSSCSNDDGGPDVEIVPPRSLAEVSTENDAEIREFLQTHYYNYEEFASPSANFNFRIKIDTIAGANADKTPMIDFVRETTVNVSDFEFLLDQGEDDIPHKLYYLSARHSFEELDQERVDCPECFPSVADSVFVRYEGKLLDGTSFDSALNNAIWFDLARLQDLTQGFRGFAEGIPNFIIGDNISDNGDGTVTVEDYGIGLIIFPSGLGNFNRVSGGIPQYSPLMFTIDLFTLNQTDHDGDGIPSKDEDVNGNGYLYDDNTDADSEPVTVSFANFQDADDDGDGTTTRDEISDENGNIIFPYPDDNNDGTPNYLDPDVN</sequence>
<evidence type="ECO:0000256" key="6">
    <source>
        <dbReference type="SAM" id="SignalP"/>
    </source>
</evidence>
<dbReference type="EMBL" id="VCNI01000004">
    <property type="protein sequence ID" value="TMU50786.1"/>
    <property type="molecule type" value="Genomic_DNA"/>
</dbReference>
<evidence type="ECO:0000259" key="7">
    <source>
        <dbReference type="PROSITE" id="PS50059"/>
    </source>
</evidence>
<comment type="catalytic activity">
    <reaction evidence="1 4">
        <text>[protein]-peptidylproline (omega=180) = [protein]-peptidylproline (omega=0)</text>
        <dbReference type="Rhea" id="RHEA:16237"/>
        <dbReference type="Rhea" id="RHEA-COMP:10747"/>
        <dbReference type="Rhea" id="RHEA-COMP:10748"/>
        <dbReference type="ChEBI" id="CHEBI:83833"/>
        <dbReference type="ChEBI" id="CHEBI:83834"/>
        <dbReference type="EC" id="5.2.1.8"/>
    </reaction>
</comment>
<feature type="signal peptide" evidence="6">
    <location>
        <begin position="1"/>
        <end position="21"/>
    </location>
</feature>
<dbReference type="Proteomes" id="UP000751614">
    <property type="component" value="Unassembled WGS sequence"/>
</dbReference>
<dbReference type="PROSITE" id="PS51257">
    <property type="entry name" value="PROKAR_LIPOPROTEIN"/>
    <property type="match status" value="1"/>
</dbReference>
<dbReference type="PROSITE" id="PS50059">
    <property type="entry name" value="FKBP_PPIASE"/>
    <property type="match status" value="1"/>
</dbReference>
<evidence type="ECO:0000256" key="4">
    <source>
        <dbReference type="PROSITE-ProRule" id="PRU00277"/>
    </source>
</evidence>
<proteinExistence type="predicted"/>
<keyword evidence="3 4" id="KW-0697">Rotamase</keyword>
<comment type="caution">
    <text evidence="8">The sequence shown here is derived from an EMBL/GenBank/DDBJ whole genome shotgun (WGS) entry which is preliminary data.</text>
</comment>
<keyword evidence="9" id="KW-1185">Reference proteome</keyword>
<evidence type="ECO:0000313" key="8">
    <source>
        <dbReference type="EMBL" id="TMU50786.1"/>
    </source>
</evidence>
<dbReference type="RefSeq" id="WP_138839128.1">
    <property type="nucleotide sequence ID" value="NZ_VCNI01000004.1"/>
</dbReference>
<feature type="region of interest" description="Disordered" evidence="5">
    <location>
        <begin position="252"/>
        <end position="332"/>
    </location>
</feature>
<feature type="domain" description="PPIase FKBP-type" evidence="7">
    <location>
        <begin position="142"/>
        <end position="247"/>
    </location>
</feature>
<evidence type="ECO:0000256" key="5">
    <source>
        <dbReference type="SAM" id="MobiDB-lite"/>
    </source>
</evidence>
<keyword evidence="6" id="KW-0732">Signal</keyword>
<keyword evidence="4" id="KW-0413">Isomerase</keyword>
<dbReference type="EC" id="5.2.1.8" evidence="2 4"/>
<gene>
    <name evidence="8" type="ORF">FGG15_18490</name>
</gene>
<dbReference type="Gene3D" id="3.10.50.40">
    <property type="match status" value="1"/>
</dbReference>
<feature type="compositionally biased region" description="Basic and acidic residues" evidence="5">
    <location>
        <begin position="252"/>
        <end position="262"/>
    </location>
</feature>